<dbReference type="HOGENOM" id="CLU_022752_0_2_5"/>
<dbReference type="Pfam" id="PF07685">
    <property type="entry name" value="GATase_3"/>
    <property type="match status" value="1"/>
</dbReference>
<keyword evidence="4" id="KW-0169">Cobalamin biosynthesis</keyword>
<evidence type="ECO:0000259" key="10">
    <source>
        <dbReference type="Pfam" id="PF01656"/>
    </source>
</evidence>
<evidence type="ECO:0000256" key="6">
    <source>
        <dbReference type="ARBA" id="ARBA00022741"/>
    </source>
</evidence>
<sequence length="439" mass="46518">MSGDAPALSCPALMVAGGSSGDGKTAVTAALARHHRNLGRRVRVFKVGPDFLDPQIHQQASGEPVYQLDLWMGDEAHVQGLLYEAASQVDLILVEGAMGLFDGTPSAAVLAKRFALPVVVVLSAAAMAQTFGALALGLSRYDAELPLWGVVANRIASPTHEAMVAESIPAGVPYLGALPRWSDGGLPSRHLGLVQAEEVADLEGRLQGMAASLAGHALGQLPPSVAFTAPPQAQPWPGWLQGWRVAIAWDRAFRFVYAANVDLLRQMGAEVVWFSPVQDACLPPCDALYLPGGYPELCLAELAGNGAMLAAVRAHCAADKPVLAECGGMLYLLEQLRHHDGCSGALVGALPGRATMQKERVNLGMQQVALPEGVLRAHTFHHSALEMALEPLCQATPQRKTRVGEAVYRLGGVTASYLHLYFPSNPWAAARLLRPSLGP</sequence>
<keyword evidence="9" id="KW-0315">Glutamine amidotransferase</keyword>
<evidence type="ECO:0000256" key="7">
    <source>
        <dbReference type="ARBA" id="ARBA00022840"/>
    </source>
</evidence>
<comment type="cofactor">
    <cofactor evidence="1">
        <name>Mg(2+)</name>
        <dbReference type="ChEBI" id="CHEBI:18420"/>
    </cofactor>
</comment>
<comment type="similarity">
    <text evidence="3">Belongs to the CobB/CobQ family. CobQ subfamily.</text>
</comment>
<dbReference type="Gene3D" id="3.40.50.880">
    <property type="match status" value="1"/>
</dbReference>
<organism evidence="12 13">
    <name type="scientific">Magnetococcus marinus (strain ATCC BAA-1437 / JCM 17883 / MC-1)</name>
    <dbReference type="NCBI Taxonomy" id="156889"/>
    <lineage>
        <taxon>Bacteria</taxon>
        <taxon>Pseudomonadati</taxon>
        <taxon>Pseudomonadota</taxon>
        <taxon>Magnetococcia</taxon>
        <taxon>Magnetococcales</taxon>
        <taxon>Magnetococcaceae</taxon>
        <taxon>Magnetococcus</taxon>
    </lineage>
</organism>
<evidence type="ECO:0000256" key="9">
    <source>
        <dbReference type="ARBA" id="ARBA00022962"/>
    </source>
</evidence>
<keyword evidence="5 12" id="KW-0436">Ligase</keyword>
<dbReference type="GO" id="GO:0009236">
    <property type="term" value="P:cobalamin biosynthetic process"/>
    <property type="evidence" value="ECO:0007669"/>
    <property type="project" value="UniProtKB-KW"/>
</dbReference>
<dbReference type="EMBL" id="CP000471">
    <property type="protein sequence ID" value="ABK45627.1"/>
    <property type="molecule type" value="Genomic_DNA"/>
</dbReference>
<dbReference type="SUPFAM" id="SSF52540">
    <property type="entry name" value="P-loop containing nucleoside triphosphate hydrolases"/>
    <property type="match status" value="1"/>
</dbReference>
<evidence type="ECO:0000256" key="4">
    <source>
        <dbReference type="ARBA" id="ARBA00022573"/>
    </source>
</evidence>
<dbReference type="RefSeq" id="WP_011714690.1">
    <property type="nucleotide sequence ID" value="NC_008576.1"/>
</dbReference>
<dbReference type="InterPro" id="IPR029062">
    <property type="entry name" value="Class_I_gatase-like"/>
</dbReference>
<dbReference type="CDD" id="cd03130">
    <property type="entry name" value="GATase1_CobB"/>
    <property type="match status" value="1"/>
</dbReference>
<dbReference type="OrthoDB" id="9764035at2"/>
<dbReference type="PANTHER" id="PTHR43873:SF1">
    <property type="entry name" value="COBYRINATE A,C-DIAMIDE SYNTHASE"/>
    <property type="match status" value="1"/>
</dbReference>
<name>A0LCD4_MAGMM</name>
<evidence type="ECO:0000313" key="12">
    <source>
        <dbReference type="EMBL" id="ABK45627.1"/>
    </source>
</evidence>
<keyword evidence="8" id="KW-0460">Magnesium</keyword>
<dbReference type="Gene3D" id="3.40.50.300">
    <property type="entry name" value="P-loop containing nucleotide triphosphate hydrolases"/>
    <property type="match status" value="1"/>
</dbReference>
<evidence type="ECO:0000256" key="8">
    <source>
        <dbReference type="ARBA" id="ARBA00022842"/>
    </source>
</evidence>
<evidence type="ECO:0000256" key="2">
    <source>
        <dbReference type="ARBA" id="ARBA00004953"/>
    </source>
</evidence>
<evidence type="ECO:0000313" key="13">
    <source>
        <dbReference type="Proteomes" id="UP000002586"/>
    </source>
</evidence>
<dbReference type="SUPFAM" id="SSF52317">
    <property type="entry name" value="Class I glutamine amidotransferase-like"/>
    <property type="match status" value="1"/>
</dbReference>
<feature type="domain" description="CobB/CobQ-like glutamine amidotransferase" evidence="11">
    <location>
        <begin position="244"/>
        <end position="426"/>
    </location>
</feature>
<keyword evidence="6" id="KW-0547">Nucleotide-binding</keyword>
<dbReference type="NCBIfam" id="NF002204">
    <property type="entry name" value="PRK01077.1"/>
    <property type="match status" value="1"/>
</dbReference>
<evidence type="ECO:0000259" key="11">
    <source>
        <dbReference type="Pfam" id="PF07685"/>
    </source>
</evidence>
<dbReference type="InterPro" id="IPR002586">
    <property type="entry name" value="CobQ/CobB/MinD/ParA_Nub-bd_dom"/>
</dbReference>
<dbReference type="STRING" id="156889.Mmc1_3137"/>
<dbReference type="EC" id="6.3.5.-" evidence="12"/>
<accession>A0LCD4</accession>
<dbReference type="GO" id="GO:0005524">
    <property type="term" value="F:ATP binding"/>
    <property type="evidence" value="ECO:0007669"/>
    <property type="project" value="UniProtKB-KW"/>
</dbReference>
<feature type="domain" description="CobQ/CobB/MinD/ParA nucleotide binding" evidence="10">
    <location>
        <begin position="13"/>
        <end position="181"/>
    </location>
</feature>
<dbReference type="PANTHER" id="PTHR43873">
    <property type="entry name" value="COBYRINATE A,C-DIAMIDE SYNTHASE"/>
    <property type="match status" value="1"/>
</dbReference>
<reference evidence="13" key="1">
    <citation type="journal article" date="2009" name="Appl. Environ. Microbiol.">
        <title>Complete genome sequence of the chemolithoautotrophic marine magnetotactic coccus strain MC-1.</title>
        <authorList>
            <person name="Schubbe S."/>
            <person name="Williams T.J."/>
            <person name="Xie G."/>
            <person name="Kiss H.E."/>
            <person name="Brettin T.S."/>
            <person name="Martinez D."/>
            <person name="Ross C.A."/>
            <person name="Schuler D."/>
            <person name="Cox B.L."/>
            <person name="Nealson K.H."/>
            <person name="Bazylinski D.A."/>
        </authorList>
    </citation>
    <scope>NUCLEOTIDE SEQUENCE [LARGE SCALE GENOMIC DNA]</scope>
    <source>
        <strain evidence="13">ATCC BAA-1437 / JCM 17883 / MC-1</strain>
    </source>
</reference>
<keyword evidence="7" id="KW-0067">ATP-binding</keyword>
<evidence type="ECO:0000256" key="5">
    <source>
        <dbReference type="ARBA" id="ARBA00022598"/>
    </source>
</evidence>
<dbReference type="Pfam" id="PF01656">
    <property type="entry name" value="CbiA"/>
    <property type="match status" value="1"/>
</dbReference>
<dbReference type="Proteomes" id="UP000002586">
    <property type="component" value="Chromosome"/>
</dbReference>
<dbReference type="InterPro" id="IPR011698">
    <property type="entry name" value="GATase_3"/>
</dbReference>
<protein>
    <submittedName>
        <fullName evidence="12">Cobyrinate a,c-diamide synthase</fullName>
        <ecNumber evidence="12">6.3.5.-</ecNumber>
    </submittedName>
</protein>
<comment type="pathway">
    <text evidence="2">Cofactor biosynthesis; adenosylcobalamin biosynthesis.</text>
</comment>
<dbReference type="GO" id="GO:0042242">
    <property type="term" value="F:cobyrinic acid a,c-diamide synthase activity"/>
    <property type="evidence" value="ECO:0007669"/>
    <property type="project" value="InterPro"/>
</dbReference>
<dbReference type="AlphaFoldDB" id="A0LCD4"/>
<dbReference type="eggNOG" id="COG1797">
    <property type="taxonomic scope" value="Bacteria"/>
</dbReference>
<gene>
    <name evidence="12" type="ordered locus">Mmc1_3137</name>
</gene>
<evidence type="ECO:0000256" key="1">
    <source>
        <dbReference type="ARBA" id="ARBA00001946"/>
    </source>
</evidence>
<reference evidence="12 13" key="2">
    <citation type="journal article" date="2012" name="Int. J. Syst. Evol. Microbiol.">
        <title>Magnetococcus marinus gen. nov., sp. nov., a marine, magnetotactic bacterium that represents a novel lineage (Magnetococcaceae fam. nov.; Magnetococcales ord. nov.) at the base of the Alphaproteobacteria.</title>
        <authorList>
            <person name="Bazylinski D.A."/>
            <person name="Williams T.J."/>
            <person name="Lefevre C.T."/>
            <person name="Berg R.J."/>
            <person name="Zhang C.L."/>
            <person name="Bowser S.S."/>
            <person name="Dean A.J."/>
            <person name="Beveridge T.J."/>
        </authorList>
    </citation>
    <scope>NUCLEOTIDE SEQUENCE [LARGE SCALE GENOMIC DNA]</scope>
    <source>
        <strain evidence="13">ATCC BAA-1437 / JCM 17883 / MC-1</strain>
    </source>
</reference>
<proteinExistence type="inferred from homology"/>
<dbReference type="InterPro" id="IPR004484">
    <property type="entry name" value="CbiA/CobB_synth"/>
</dbReference>
<dbReference type="PROSITE" id="PS51274">
    <property type="entry name" value="GATASE_COBBQ"/>
    <property type="match status" value="1"/>
</dbReference>
<dbReference type="InterPro" id="IPR027417">
    <property type="entry name" value="P-loop_NTPase"/>
</dbReference>
<evidence type="ECO:0000256" key="3">
    <source>
        <dbReference type="ARBA" id="ARBA00006205"/>
    </source>
</evidence>
<dbReference type="KEGG" id="mgm:Mmc1_3137"/>
<keyword evidence="13" id="KW-1185">Reference proteome</keyword>